<keyword evidence="2" id="KW-1133">Transmembrane helix</keyword>
<gene>
    <name evidence="3" type="ORF">POVWA2_038100</name>
</gene>
<feature type="region of interest" description="Disordered" evidence="1">
    <location>
        <begin position="33"/>
        <end position="55"/>
    </location>
</feature>
<protein>
    <submittedName>
        <fullName evidence="3">Uncharacterized protein</fullName>
    </submittedName>
</protein>
<accession>A0A1A8Z724</accession>
<feature type="transmembrane region" description="Helical" evidence="2">
    <location>
        <begin position="75"/>
        <end position="93"/>
    </location>
</feature>
<reference evidence="4" key="1">
    <citation type="submission" date="2016-05" db="EMBL/GenBank/DDBJ databases">
        <authorList>
            <person name="Naeem Raeece"/>
        </authorList>
    </citation>
    <scope>NUCLEOTIDE SEQUENCE [LARGE SCALE GENOMIC DNA]</scope>
</reference>
<proteinExistence type="predicted"/>
<evidence type="ECO:0000256" key="2">
    <source>
        <dbReference type="SAM" id="Phobius"/>
    </source>
</evidence>
<feature type="transmembrane region" description="Helical" evidence="2">
    <location>
        <begin position="143"/>
        <end position="166"/>
    </location>
</feature>
<keyword evidence="2" id="KW-0472">Membrane</keyword>
<feature type="transmembrane region" description="Helical" evidence="2">
    <location>
        <begin position="113"/>
        <end position="136"/>
    </location>
</feature>
<dbReference type="EMBL" id="FLRE01000145">
    <property type="protein sequence ID" value="SBT39592.1"/>
    <property type="molecule type" value="Genomic_DNA"/>
</dbReference>
<evidence type="ECO:0000313" key="3">
    <source>
        <dbReference type="EMBL" id="SBT39592.1"/>
    </source>
</evidence>
<name>A0A1A8Z724_PLAOA</name>
<sequence length="211" mass="22427">MNCVKIVLRKNCRWAVKKLSAFPIGTNGRYSISGSNAGRRDMSTGVKEEKQRDANTEAKMGSNMPKAVRIPIMRFFYGVIFLMAAVPICQSLYETDKYYKEVIREREGAVATAVVATAVVATAAVATAVVATAAVATAVVATAAVATAAVATAAVATTTVAFAILYNHTCEHPCTCEHFGTSSRRRGVKGGCYPDVFTKTPNSFTSPFPAL</sequence>
<evidence type="ECO:0000313" key="4">
    <source>
        <dbReference type="Proteomes" id="UP000078550"/>
    </source>
</evidence>
<dbReference type="AlphaFoldDB" id="A0A1A8Z724"/>
<keyword evidence="2" id="KW-0812">Transmembrane</keyword>
<evidence type="ECO:0000256" key="1">
    <source>
        <dbReference type="SAM" id="MobiDB-lite"/>
    </source>
</evidence>
<feature type="compositionally biased region" description="Basic and acidic residues" evidence="1">
    <location>
        <begin position="38"/>
        <end position="55"/>
    </location>
</feature>
<organism evidence="3 4">
    <name type="scientific">Plasmodium ovale wallikeri</name>
    <dbReference type="NCBI Taxonomy" id="864142"/>
    <lineage>
        <taxon>Eukaryota</taxon>
        <taxon>Sar</taxon>
        <taxon>Alveolata</taxon>
        <taxon>Apicomplexa</taxon>
        <taxon>Aconoidasida</taxon>
        <taxon>Haemosporida</taxon>
        <taxon>Plasmodiidae</taxon>
        <taxon>Plasmodium</taxon>
        <taxon>Plasmodium (Plasmodium)</taxon>
    </lineage>
</organism>
<dbReference type="Proteomes" id="UP000078550">
    <property type="component" value="Unassembled WGS sequence"/>
</dbReference>